<organism evidence="11 12">
    <name type="scientific">Talaromyces rugulosus</name>
    <name type="common">Penicillium rugulosum</name>
    <dbReference type="NCBI Taxonomy" id="121627"/>
    <lineage>
        <taxon>Eukaryota</taxon>
        <taxon>Fungi</taxon>
        <taxon>Dikarya</taxon>
        <taxon>Ascomycota</taxon>
        <taxon>Pezizomycotina</taxon>
        <taxon>Eurotiomycetes</taxon>
        <taxon>Eurotiomycetidae</taxon>
        <taxon>Eurotiales</taxon>
        <taxon>Trichocomaceae</taxon>
        <taxon>Talaromyces</taxon>
        <taxon>Talaromyces sect. Islandici</taxon>
    </lineage>
</organism>
<dbReference type="OrthoDB" id="4224743at2759"/>
<dbReference type="RefSeq" id="XP_035345458.1">
    <property type="nucleotide sequence ID" value="XM_035489565.1"/>
</dbReference>
<keyword evidence="3" id="KW-0808">Transferase</keyword>
<evidence type="ECO:0000256" key="5">
    <source>
        <dbReference type="ARBA" id="ARBA00022777"/>
    </source>
</evidence>
<dbReference type="SUPFAM" id="SSF56112">
    <property type="entry name" value="Protein kinase-like (PK-like)"/>
    <property type="match status" value="1"/>
</dbReference>
<feature type="binding site" evidence="9">
    <location>
        <position position="123"/>
    </location>
    <ligand>
        <name>ATP</name>
        <dbReference type="ChEBI" id="CHEBI:30616"/>
    </ligand>
</feature>
<dbReference type="GO" id="GO:0004674">
    <property type="term" value="F:protein serine/threonine kinase activity"/>
    <property type="evidence" value="ECO:0007669"/>
    <property type="project" value="UniProtKB-KW"/>
</dbReference>
<accession>A0A7H8QYU5</accession>
<evidence type="ECO:0000256" key="4">
    <source>
        <dbReference type="ARBA" id="ARBA00022741"/>
    </source>
</evidence>
<keyword evidence="6 9" id="KW-0067">ATP-binding</keyword>
<evidence type="ECO:0000313" key="11">
    <source>
        <dbReference type="EMBL" id="QKX59280.1"/>
    </source>
</evidence>
<dbReference type="EMBL" id="CP055900">
    <property type="protein sequence ID" value="QKX59280.1"/>
    <property type="molecule type" value="Genomic_DNA"/>
</dbReference>
<proteinExistence type="predicted"/>
<dbReference type="GO" id="GO:0005524">
    <property type="term" value="F:ATP binding"/>
    <property type="evidence" value="ECO:0007669"/>
    <property type="project" value="UniProtKB-UniRule"/>
</dbReference>
<evidence type="ECO:0000256" key="7">
    <source>
        <dbReference type="ARBA" id="ARBA00047899"/>
    </source>
</evidence>
<dbReference type="InterPro" id="IPR000719">
    <property type="entry name" value="Prot_kinase_dom"/>
</dbReference>
<gene>
    <name evidence="11" type="ORF">TRUGW13939_06412</name>
</gene>
<dbReference type="PANTHER" id="PTHR47634">
    <property type="entry name" value="PROTEIN KINASE DOMAIN-CONTAINING PROTEIN-RELATED"/>
    <property type="match status" value="1"/>
</dbReference>
<feature type="domain" description="Protein kinase" evidence="10">
    <location>
        <begin position="94"/>
        <end position="459"/>
    </location>
</feature>
<dbReference type="KEGG" id="trg:TRUGW13939_06412"/>
<dbReference type="Gene3D" id="3.30.200.20">
    <property type="entry name" value="Phosphorylase Kinase, domain 1"/>
    <property type="match status" value="1"/>
</dbReference>
<dbReference type="GO" id="GO:0005737">
    <property type="term" value="C:cytoplasm"/>
    <property type="evidence" value="ECO:0007669"/>
    <property type="project" value="TreeGrafter"/>
</dbReference>
<sequence>MAFVIRSQNALWARQQTFIHYTSSSLLRYPCSWKTSVGGLACNPFMAFKNFSSGADSGPLPFKYVPIEEVERLQKYQPGGYHPILIGDILQSRYRVVHKLGYGAYSTTWLCRDYQSNTYVAVKVGTADSNDREIDVLNYLNQSSPLDHPGGTMIPSIKDRFVLHGPNGTHPCYVTTLAMCSISSAREGSYKRIFQATTARSLIVQLLLAAEYIHSNGVVHGDLHIGNILLCLPANFDQLSIEELYEKHGSPASEPVTRFDGQPLESGVPSSVVPPIWLGKASEEFSLPESRILLGDFGEAYIPSTEYRYGSHAPMSFVPPEARFEPECGLSFSADIWTLACSIWIILGQRPLFEDILATPDDITAEQVDTRGKLPLRWWEKWAARHKYFDESGNPNQGRQVRSWKDRFEKHIQLPRQQAGIPGFDVEEKAAVMNMSRSMLSFESEMRLTAQDILKCEWIKKWAVPEFEKSRLGECWGHGGFS</sequence>
<evidence type="ECO:0000256" key="8">
    <source>
        <dbReference type="ARBA" id="ARBA00048679"/>
    </source>
</evidence>
<evidence type="ECO:0000256" key="3">
    <source>
        <dbReference type="ARBA" id="ARBA00022679"/>
    </source>
</evidence>
<keyword evidence="4 9" id="KW-0547">Nucleotide-binding</keyword>
<dbReference type="AlphaFoldDB" id="A0A7H8QYU5"/>
<evidence type="ECO:0000256" key="9">
    <source>
        <dbReference type="PROSITE-ProRule" id="PRU10141"/>
    </source>
</evidence>
<evidence type="ECO:0000259" key="10">
    <source>
        <dbReference type="PROSITE" id="PS50011"/>
    </source>
</evidence>
<dbReference type="PANTHER" id="PTHR47634:SF9">
    <property type="entry name" value="PROTEIN KINASE DOMAIN-CONTAINING PROTEIN-RELATED"/>
    <property type="match status" value="1"/>
</dbReference>
<dbReference type="InterPro" id="IPR011009">
    <property type="entry name" value="Kinase-like_dom_sf"/>
</dbReference>
<dbReference type="GO" id="GO:0050684">
    <property type="term" value="P:regulation of mRNA processing"/>
    <property type="evidence" value="ECO:0007669"/>
    <property type="project" value="TreeGrafter"/>
</dbReference>
<evidence type="ECO:0000256" key="1">
    <source>
        <dbReference type="ARBA" id="ARBA00012513"/>
    </source>
</evidence>
<comment type="catalytic activity">
    <reaction evidence="8">
        <text>L-seryl-[protein] + ATP = O-phospho-L-seryl-[protein] + ADP + H(+)</text>
        <dbReference type="Rhea" id="RHEA:17989"/>
        <dbReference type="Rhea" id="RHEA-COMP:9863"/>
        <dbReference type="Rhea" id="RHEA-COMP:11604"/>
        <dbReference type="ChEBI" id="CHEBI:15378"/>
        <dbReference type="ChEBI" id="CHEBI:29999"/>
        <dbReference type="ChEBI" id="CHEBI:30616"/>
        <dbReference type="ChEBI" id="CHEBI:83421"/>
        <dbReference type="ChEBI" id="CHEBI:456216"/>
        <dbReference type="EC" id="2.7.11.1"/>
    </reaction>
</comment>
<evidence type="ECO:0000256" key="6">
    <source>
        <dbReference type="ARBA" id="ARBA00022840"/>
    </source>
</evidence>
<name>A0A7H8QYU5_TALRU</name>
<reference evidence="12" key="1">
    <citation type="submission" date="2020-06" db="EMBL/GenBank/DDBJ databases">
        <title>A chromosome-scale genome assembly of Talaromyces rugulosus W13939.</title>
        <authorList>
            <person name="Wang B."/>
            <person name="Guo L."/>
            <person name="Ye K."/>
            <person name="Wang L."/>
        </authorList>
    </citation>
    <scope>NUCLEOTIDE SEQUENCE [LARGE SCALE GENOMIC DNA]</scope>
    <source>
        <strain evidence="12">W13939</strain>
    </source>
</reference>
<dbReference type="Gene3D" id="1.10.510.10">
    <property type="entry name" value="Transferase(Phosphotransferase) domain 1"/>
    <property type="match status" value="1"/>
</dbReference>
<dbReference type="InterPro" id="IPR017441">
    <property type="entry name" value="Protein_kinase_ATP_BS"/>
</dbReference>
<keyword evidence="12" id="KW-1185">Reference proteome</keyword>
<dbReference type="EC" id="2.7.11.1" evidence="1"/>
<keyword evidence="5" id="KW-0418">Kinase</keyword>
<dbReference type="SMART" id="SM00220">
    <property type="entry name" value="S_TKc"/>
    <property type="match status" value="1"/>
</dbReference>
<dbReference type="InterPro" id="IPR051334">
    <property type="entry name" value="SRPK"/>
</dbReference>
<dbReference type="Pfam" id="PF00069">
    <property type="entry name" value="Pkinase"/>
    <property type="match status" value="1"/>
</dbReference>
<dbReference type="Proteomes" id="UP000509510">
    <property type="component" value="Chromosome III"/>
</dbReference>
<dbReference type="GO" id="GO:0005634">
    <property type="term" value="C:nucleus"/>
    <property type="evidence" value="ECO:0007669"/>
    <property type="project" value="TreeGrafter"/>
</dbReference>
<comment type="catalytic activity">
    <reaction evidence="7">
        <text>L-threonyl-[protein] + ATP = O-phospho-L-threonyl-[protein] + ADP + H(+)</text>
        <dbReference type="Rhea" id="RHEA:46608"/>
        <dbReference type="Rhea" id="RHEA-COMP:11060"/>
        <dbReference type="Rhea" id="RHEA-COMP:11605"/>
        <dbReference type="ChEBI" id="CHEBI:15378"/>
        <dbReference type="ChEBI" id="CHEBI:30013"/>
        <dbReference type="ChEBI" id="CHEBI:30616"/>
        <dbReference type="ChEBI" id="CHEBI:61977"/>
        <dbReference type="ChEBI" id="CHEBI:456216"/>
        <dbReference type="EC" id="2.7.11.1"/>
    </reaction>
</comment>
<dbReference type="PROSITE" id="PS50011">
    <property type="entry name" value="PROTEIN_KINASE_DOM"/>
    <property type="match status" value="1"/>
</dbReference>
<evidence type="ECO:0000313" key="12">
    <source>
        <dbReference type="Proteomes" id="UP000509510"/>
    </source>
</evidence>
<keyword evidence="2" id="KW-0723">Serine/threonine-protein kinase</keyword>
<dbReference type="GeneID" id="55993907"/>
<dbReference type="PROSITE" id="PS00107">
    <property type="entry name" value="PROTEIN_KINASE_ATP"/>
    <property type="match status" value="1"/>
</dbReference>
<evidence type="ECO:0000256" key="2">
    <source>
        <dbReference type="ARBA" id="ARBA00022527"/>
    </source>
</evidence>
<protein>
    <recommendedName>
        <fullName evidence="1">non-specific serine/threonine protein kinase</fullName>
        <ecNumber evidence="1">2.7.11.1</ecNumber>
    </recommendedName>
</protein>
<dbReference type="GO" id="GO:0000245">
    <property type="term" value="P:spliceosomal complex assembly"/>
    <property type="evidence" value="ECO:0007669"/>
    <property type="project" value="TreeGrafter"/>
</dbReference>